<dbReference type="Proteomes" id="UP000435112">
    <property type="component" value="Unassembled WGS sequence"/>
</dbReference>
<evidence type="ECO:0000313" key="2">
    <source>
        <dbReference type="EMBL" id="KAE9007782.1"/>
    </source>
</evidence>
<evidence type="ECO:0000313" key="3">
    <source>
        <dbReference type="EMBL" id="KAE9022363.1"/>
    </source>
</evidence>
<dbReference type="GO" id="GO:0006310">
    <property type="term" value="P:DNA recombination"/>
    <property type="evidence" value="ECO:0007669"/>
    <property type="project" value="UniProtKB-KW"/>
</dbReference>
<dbReference type="PANTHER" id="PTHR34605:SF3">
    <property type="entry name" value="P CELL-TYPE AGGLUTINATION PROTEIN MAP4-LIKE-RELATED"/>
    <property type="match status" value="1"/>
</dbReference>
<dbReference type="Gene3D" id="1.10.443.10">
    <property type="entry name" value="Intergrase catalytic core"/>
    <property type="match status" value="1"/>
</dbReference>
<dbReference type="InterPro" id="IPR052925">
    <property type="entry name" value="Phage_Integrase-like_Recomb"/>
</dbReference>
<reference evidence="4 5" key="1">
    <citation type="submission" date="2018-09" db="EMBL/GenBank/DDBJ databases">
        <title>Genomic investigation of the strawberry pathogen Phytophthora fragariae indicates pathogenicity is determined by transcriptional variation in three key races.</title>
        <authorList>
            <person name="Adams T.M."/>
            <person name="Armitage A.D."/>
            <person name="Sobczyk M.K."/>
            <person name="Bates H.J."/>
            <person name="Dunwell J.M."/>
            <person name="Nellist C.F."/>
            <person name="Harrison R.J."/>
        </authorList>
    </citation>
    <scope>NUCLEOTIDE SEQUENCE [LARGE SCALE GENOMIC DNA]</scope>
    <source>
        <strain evidence="3 4">SCRP249</strain>
        <strain evidence="2 5">SCRP324</strain>
    </source>
</reference>
<dbReference type="SUPFAM" id="SSF56349">
    <property type="entry name" value="DNA breaking-rejoining enzymes"/>
    <property type="match status" value="1"/>
</dbReference>
<accession>A0A6A3M2B6</accession>
<dbReference type="PANTHER" id="PTHR34605">
    <property type="entry name" value="PHAGE_INTEGRASE DOMAIN-CONTAINING PROTEIN"/>
    <property type="match status" value="1"/>
</dbReference>
<comment type="caution">
    <text evidence="3">The sequence shown here is derived from an EMBL/GenBank/DDBJ whole genome shotgun (WGS) entry which is preliminary data.</text>
</comment>
<dbReference type="EMBL" id="QXFV01000886">
    <property type="protein sequence ID" value="KAE9022363.1"/>
    <property type="molecule type" value="Genomic_DNA"/>
</dbReference>
<dbReference type="InterPro" id="IPR011010">
    <property type="entry name" value="DNA_brk_join_enz"/>
</dbReference>
<dbReference type="EMBL" id="QXFU01001210">
    <property type="protein sequence ID" value="KAE9007782.1"/>
    <property type="molecule type" value="Genomic_DNA"/>
</dbReference>
<dbReference type="AlphaFoldDB" id="A0A6A3M2B6"/>
<name>A0A6A3M2B6_9STRA</name>
<dbReference type="InterPro" id="IPR013762">
    <property type="entry name" value="Integrase-like_cat_sf"/>
</dbReference>
<organism evidence="3 4">
    <name type="scientific">Phytophthora rubi</name>
    <dbReference type="NCBI Taxonomy" id="129364"/>
    <lineage>
        <taxon>Eukaryota</taxon>
        <taxon>Sar</taxon>
        <taxon>Stramenopiles</taxon>
        <taxon>Oomycota</taxon>
        <taxon>Peronosporomycetes</taxon>
        <taxon>Peronosporales</taxon>
        <taxon>Peronosporaceae</taxon>
        <taxon>Phytophthora</taxon>
    </lineage>
</organism>
<proteinExistence type="predicted"/>
<keyword evidence="1" id="KW-0233">DNA recombination</keyword>
<evidence type="ECO:0000313" key="4">
    <source>
        <dbReference type="Proteomes" id="UP000429607"/>
    </source>
</evidence>
<evidence type="ECO:0000256" key="1">
    <source>
        <dbReference type="ARBA" id="ARBA00023172"/>
    </source>
</evidence>
<gene>
    <name evidence="3" type="ORF">PR001_g13165</name>
    <name evidence="2" type="ORF">PR002_g16098</name>
</gene>
<dbReference type="OrthoDB" id="123193at2759"/>
<evidence type="ECO:0000313" key="5">
    <source>
        <dbReference type="Proteomes" id="UP000435112"/>
    </source>
</evidence>
<sequence length="316" mass="34726">MVGLFAGLCASEGHNRAKTGNKFQTFDGKMAAVAFAHKAIRNARLDYRDPEFELIVQGYKRTNSSVDRKQPVTTPMLRKMREMLGTMDRQAELLWGSVILGFFFLDRCSELWGPVTVDKSTGVDRAHCVKAHNVIVRDSHGVQVSPAATNAHSVEIVCESHKGDRIGQGVTIRHYKSNDPLLCPVTAAQACLRVRATWRAEKVALGPYLTSISRRDTIKKSKVASIIKAAATSMGLSPKDHSSHSLRIGGACALLAAGKSDLVIRLMGKWSSWCFTVYTRLRPGMIRDAASSMIKASTWECHEPGLMTLEGEVQRA</sequence>
<dbReference type="Proteomes" id="UP000429607">
    <property type="component" value="Unassembled WGS sequence"/>
</dbReference>
<evidence type="ECO:0008006" key="6">
    <source>
        <dbReference type="Google" id="ProtNLM"/>
    </source>
</evidence>
<dbReference type="GO" id="GO:0003677">
    <property type="term" value="F:DNA binding"/>
    <property type="evidence" value="ECO:0007669"/>
    <property type="project" value="InterPro"/>
</dbReference>
<protein>
    <recommendedName>
        <fullName evidence="6">Tyr recombinase domain-containing protein</fullName>
    </recommendedName>
</protein>
<dbReference type="GO" id="GO:0015074">
    <property type="term" value="P:DNA integration"/>
    <property type="evidence" value="ECO:0007669"/>
    <property type="project" value="InterPro"/>
</dbReference>